<feature type="domain" description="Pyrrolo-quinoline quinone repeat" evidence="1">
    <location>
        <begin position="31"/>
        <end position="114"/>
    </location>
</feature>
<accession>A0A1I6L0J4</accession>
<dbReference type="EMBL" id="FOZK01000002">
    <property type="protein sequence ID" value="SFR97003.1"/>
    <property type="molecule type" value="Genomic_DNA"/>
</dbReference>
<evidence type="ECO:0000259" key="1">
    <source>
        <dbReference type="Pfam" id="PF13360"/>
    </source>
</evidence>
<dbReference type="InterPro" id="IPR002372">
    <property type="entry name" value="PQQ_rpt_dom"/>
</dbReference>
<evidence type="ECO:0000313" key="2">
    <source>
        <dbReference type="EMBL" id="SFR97003.1"/>
    </source>
</evidence>
<dbReference type="SMART" id="SM00564">
    <property type="entry name" value="PQQ"/>
    <property type="match status" value="7"/>
</dbReference>
<evidence type="ECO:0000313" key="3">
    <source>
        <dbReference type="Proteomes" id="UP000199062"/>
    </source>
</evidence>
<dbReference type="PANTHER" id="PTHR34512">
    <property type="entry name" value="CELL SURFACE PROTEIN"/>
    <property type="match status" value="1"/>
</dbReference>
<dbReference type="SUPFAM" id="SSF50998">
    <property type="entry name" value="Quinoprotein alcohol dehydrogenase-like"/>
    <property type="match status" value="2"/>
</dbReference>
<dbReference type="InterPro" id="IPR011047">
    <property type="entry name" value="Quinoprotein_ADH-like_sf"/>
</dbReference>
<dbReference type="STRING" id="767519.SAMN05216559_1756"/>
<dbReference type="Proteomes" id="UP000199062">
    <property type="component" value="Unassembled WGS sequence"/>
</dbReference>
<dbReference type="PANTHER" id="PTHR34512:SF30">
    <property type="entry name" value="OUTER MEMBRANE PROTEIN ASSEMBLY FACTOR BAMB"/>
    <property type="match status" value="1"/>
</dbReference>
<feature type="domain" description="Pyrrolo-quinoline quinone repeat" evidence="1">
    <location>
        <begin position="141"/>
        <end position="277"/>
    </location>
</feature>
<gene>
    <name evidence="2" type="ORF">SAMN05216559_1756</name>
</gene>
<proteinExistence type="predicted"/>
<dbReference type="Gene3D" id="2.130.10.10">
    <property type="entry name" value="YVTN repeat-like/Quinoprotein amine dehydrogenase"/>
    <property type="match status" value="2"/>
</dbReference>
<reference evidence="2 3" key="1">
    <citation type="submission" date="2016-10" db="EMBL/GenBank/DDBJ databases">
        <authorList>
            <person name="de Groot N.N."/>
        </authorList>
    </citation>
    <scope>NUCLEOTIDE SEQUENCE [LARGE SCALE GENOMIC DNA]</scope>
    <source>
        <strain evidence="2 3">CGMCC 1.10457</strain>
    </source>
</reference>
<dbReference type="RefSeq" id="WP_089815970.1">
    <property type="nucleotide sequence ID" value="NZ_FOZK01000002.1"/>
</dbReference>
<dbReference type="InterPro" id="IPR018391">
    <property type="entry name" value="PQQ_b-propeller_rpt"/>
</dbReference>
<sequence>MNRREFLSTAALATTLTAGCSRVTGDGDRGIEWKIEVGDALPAQIVGSDDSVYVGADSKIYRLSAATGEPKWIYDGAGDSYLRVHLHDETVYGGWFRDGVVAVDAESGNHRWSVQPLDSASGVTGLGSHPGTDAIYYNDLDGVAVALDPTDGELLWYYDTGGTLRDGPVVTRDSVYVASEDGVLYALAADTGEKRWQYDTGSKNVLAPTVANGTVYVGPQDATLYAVDSKDGTERWQYSTTTEKWLAPTVDGDVAYLATFDGDVEKIDLQTRERIWHNGGQGRSVVPPGVGPDNVYIGGPNRLVGISKSTGETVSVVKTGEIEHSSFHQTPLVSTDRVISGNTGGFVFATPRT</sequence>
<dbReference type="Pfam" id="PF13360">
    <property type="entry name" value="PQQ_2"/>
    <property type="match status" value="2"/>
</dbReference>
<name>A0A1I6L0J4_9EURY</name>
<protein>
    <submittedName>
        <fullName evidence="2">Outer membrane protein assembly factor BamB, contains PQQ-like beta-propeller repeat</fullName>
    </submittedName>
</protein>
<organism evidence="2 3">
    <name type="scientific">Halomicrobium zhouii</name>
    <dbReference type="NCBI Taxonomy" id="767519"/>
    <lineage>
        <taxon>Archaea</taxon>
        <taxon>Methanobacteriati</taxon>
        <taxon>Methanobacteriota</taxon>
        <taxon>Stenosarchaea group</taxon>
        <taxon>Halobacteria</taxon>
        <taxon>Halobacteriales</taxon>
        <taxon>Haloarculaceae</taxon>
        <taxon>Halomicrobium</taxon>
    </lineage>
</organism>
<dbReference type="Gene3D" id="2.40.10.480">
    <property type="match status" value="1"/>
</dbReference>
<dbReference type="InterPro" id="IPR015943">
    <property type="entry name" value="WD40/YVTN_repeat-like_dom_sf"/>
</dbReference>
<dbReference type="PROSITE" id="PS51257">
    <property type="entry name" value="PROKAR_LIPOPROTEIN"/>
    <property type="match status" value="1"/>
</dbReference>
<keyword evidence="3" id="KW-1185">Reference proteome</keyword>
<dbReference type="OrthoDB" id="136681at2157"/>
<dbReference type="AlphaFoldDB" id="A0A1I6L0J4"/>